<dbReference type="Pfam" id="PF16335">
    <property type="entry name" value="GtaA_6_Hairpin"/>
    <property type="match status" value="1"/>
</dbReference>
<reference evidence="3 4" key="1">
    <citation type="journal article" date="2010" name="Nat. Biotechnol.">
        <title>Genome sequence of the model mushroom Schizophyllum commune.</title>
        <authorList>
            <person name="Ohm R.A."/>
            <person name="de Jong J.F."/>
            <person name="Lugones L.G."/>
            <person name="Aerts A."/>
            <person name="Kothe E."/>
            <person name="Stajich J.E."/>
            <person name="de Vries R.P."/>
            <person name="Record E."/>
            <person name="Levasseur A."/>
            <person name="Baker S.E."/>
            <person name="Bartholomew K.A."/>
            <person name="Coutinho P.M."/>
            <person name="Erdmann S."/>
            <person name="Fowler T.J."/>
            <person name="Gathman A.C."/>
            <person name="Lombard V."/>
            <person name="Henrissat B."/>
            <person name="Knabe N."/>
            <person name="Kuees U."/>
            <person name="Lilly W.W."/>
            <person name="Lindquist E."/>
            <person name="Lucas S."/>
            <person name="Magnuson J.K."/>
            <person name="Piumi F."/>
            <person name="Raudaskoski M."/>
            <person name="Salamov A."/>
            <person name="Schmutz J."/>
            <person name="Schwarze F.W.M.R."/>
            <person name="vanKuyk P.A."/>
            <person name="Horton J.S."/>
            <person name="Grigoriev I.V."/>
            <person name="Woesten H.A.B."/>
        </authorList>
    </citation>
    <scope>NUCLEOTIDE SEQUENCE [LARGE SCALE GENOMIC DNA]</scope>
    <source>
        <strain evidence="4">H4-8 / FGSC 9210</strain>
    </source>
</reference>
<dbReference type="OrthoDB" id="3918848at2759"/>
<gene>
    <name evidence="3" type="ORF">SCHCODRAFT_43549</name>
</gene>
<feature type="non-terminal residue" evidence="3">
    <location>
        <position position="534"/>
    </location>
</feature>
<sequence>VLAWTGCVRVDGTVYTFTGVPSENATMSQVWRVTPTRTVQTSQAGPVQLTVTWLSPLEPDDLVKQSMPFVYMSVKAASTDGASHSVELYSDLTGEWLSSDLSTPITWSGTSAASAIYHKAAPISPKPMTETSDIAEDATLYFGMTKASALTWQSGFADDVRGQFNKSGSLIDKGDDAHRAIQDRWPVFSLSWDLGDVDDNAKEAVWAMGLARSPVVQYTSGSSSEGRYPYYLTEYSNADDAFEAFIADYDDAASRADSFDAKIMSAAGGVSSNYADLIALGTRQTFAGVEFTVSQGDNGYDTSDVLAFMKQSGDSERVNAVETLYASWPAFLYVNATWAGYLLEPLLRFQSSNVYTKDFAAPDLGTSYPSAPGNKSPSSSLAVEACGDMLIMAFSQAQMSGDGSLLGKYVSQLSPFLPDGAHYSYSFSTTPSRAGQTTSFATRQARGVHSHADGVNNANLALKGIIGLQAMAGISTAVQKLDDATVFANNATSMIDTWAEELQSDNLADPSHTGLMYNLFADRLLKSEMVPDDV</sequence>
<dbReference type="PANTHER" id="PTHR31987:SF1">
    <property type="entry name" value="GLUTAMINASE A"/>
    <property type="match status" value="1"/>
</dbReference>
<dbReference type="HOGENOM" id="CLU_008020_1_1_1"/>
<accession>D8QKD2</accession>
<dbReference type="InterPro" id="IPR052743">
    <property type="entry name" value="Glutaminase_GtaA"/>
</dbReference>
<dbReference type="EMBL" id="GL377316">
    <property type="protein sequence ID" value="EFI91581.1"/>
    <property type="molecule type" value="Genomic_DNA"/>
</dbReference>
<feature type="non-terminal residue" evidence="3">
    <location>
        <position position="1"/>
    </location>
</feature>
<dbReference type="InParanoid" id="D8QKD2"/>
<name>D8QKD2_SCHCM</name>
<dbReference type="OMA" id="VEAYFAM"/>
<dbReference type="Pfam" id="PF17168">
    <property type="entry name" value="DUF5127"/>
    <property type="match status" value="1"/>
</dbReference>
<evidence type="ECO:0008006" key="5">
    <source>
        <dbReference type="Google" id="ProtNLM"/>
    </source>
</evidence>
<dbReference type="GeneID" id="9593392"/>
<dbReference type="eggNOG" id="ENOG502SHJG">
    <property type="taxonomic scope" value="Eukaryota"/>
</dbReference>
<dbReference type="Proteomes" id="UP000007431">
    <property type="component" value="Unassembled WGS sequence"/>
</dbReference>
<evidence type="ECO:0000313" key="3">
    <source>
        <dbReference type="EMBL" id="EFI91581.1"/>
    </source>
</evidence>
<evidence type="ECO:0000259" key="1">
    <source>
        <dbReference type="Pfam" id="PF16335"/>
    </source>
</evidence>
<protein>
    <recommendedName>
        <fullName evidence="5">DUF1793-domain-containing protein</fullName>
    </recommendedName>
</protein>
<feature type="domain" description="Glutaminase A central" evidence="1">
    <location>
        <begin position="271"/>
        <end position="534"/>
    </location>
</feature>
<dbReference type="VEuPathDB" id="FungiDB:SCHCODRAFT_02520976"/>
<dbReference type="AlphaFoldDB" id="D8QKD2"/>
<dbReference type="KEGG" id="scm:SCHCO_02520976"/>
<dbReference type="PANTHER" id="PTHR31987">
    <property type="entry name" value="GLUTAMINASE A-RELATED"/>
    <property type="match status" value="1"/>
</dbReference>
<evidence type="ECO:0000313" key="4">
    <source>
        <dbReference type="Proteomes" id="UP000007431"/>
    </source>
</evidence>
<dbReference type="STRING" id="578458.D8QKD2"/>
<keyword evidence="4" id="KW-1185">Reference proteome</keyword>
<feature type="domain" description="Glutaminase A N-terminal" evidence="2">
    <location>
        <begin position="36"/>
        <end position="265"/>
    </location>
</feature>
<evidence type="ECO:0000259" key="2">
    <source>
        <dbReference type="Pfam" id="PF17168"/>
    </source>
</evidence>
<organism evidence="4">
    <name type="scientific">Schizophyllum commune (strain H4-8 / FGSC 9210)</name>
    <name type="common">Split gill fungus</name>
    <dbReference type="NCBI Taxonomy" id="578458"/>
    <lineage>
        <taxon>Eukaryota</taxon>
        <taxon>Fungi</taxon>
        <taxon>Dikarya</taxon>
        <taxon>Basidiomycota</taxon>
        <taxon>Agaricomycotina</taxon>
        <taxon>Agaricomycetes</taxon>
        <taxon>Agaricomycetidae</taxon>
        <taxon>Agaricales</taxon>
        <taxon>Schizophyllaceae</taxon>
        <taxon>Schizophyllum</taxon>
    </lineage>
</organism>
<dbReference type="InterPro" id="IPR033433">
    <property type="entry name" value="GtaA_N"/>
</dbReference>
<dbReference type="InterPro" id="IPR032514">
    <property type="entry name" value="GtaA_central"/>
</dbReference>
<proteinExistence type="predicted"/>